<feature type="domain" description="2Fe-2S ferredoxin-type" evidence="7">
    <location>
        <begin position="6"/>
        <end position="82"/>
    </location>
</feature>
<protein>
    <submittedName>
        <fullName evidence="8">(2Fe-2S)-binding protein</fullName>
    </submittedName>
</protein>
<dbReference type="PANTHER" id="PTHR44379:SF5">
    <property type="entry name" value="OXIDOREDUCTASE WITH IRON-SULFUR SUBUNIT"/>
    <property type="match status" value="1"/>
</dbReference>
<keyword evidence="3" id="KW-0560">Oxidoreductase</keyword>
<dbReference type="InterPro" id="IPR036884">
    <property type="entry name" value="2Fe-2S-bd_dom_sf"/>
</dbReference>
<comment type="pathway">
    <text evidence="6">Alkaloid degradation; nicotine degradation.</text>
</comment>
<organism evidence="8 9">
    <name type="scientific">Jiangella asiatica</name>
    <dbReference type="NCBI Taxonomy" id="2530372"/>
    <lineage>
        <taxon>Bacteria</taxon>
        <taxon>Bacillati</taxon>
        <taxon>Actinomycetota</taxon>
        <taxon>Actinomycetes</taxon>
        <taxon>Jiangellales</taxon>
        <taxon>Jiangellaceae</taxon>
        <taxon>Jiangella</taxon>
    </lineage>
</organism>
<sequence length="170" mass="18071">MSEQLYEVTLLVNGVHRSATVPARRLLSDFLRHDLELTGTHVGCEHGVCGACTVLVGGRPIRSCLQFAVTVDGEEVTTVEGCTRPDGELGPVQQAFRDCHGLQCGFCTPGFVTTITAYLHENPEPTADEAREAIAGNLCRCTGYQNIVASVLRAAQLRTGSTEAAAEAAP</sequence>
<keyword evidence="1" id="KW-0001">2Fe-2S</keyword>
<dbReference type="SUPFAM" id="SSF54292">
    <property type="entry name" value="2Fe-2S ferredoxin-like"/>
    <property type="match status" value="1"/>
</dbReference>
<dbReference type="AlphaFoldDB" id="A0A4R5CPE2"/>
<dbReference type="InterPro" id="IPR051452">
    <property type="entry name" value="Diverse_Oxidoreductases"/>
</dbReference>
<evidence type="ECO:0000313" key="9">
    <source>
        <dbReference type="Proteomes" id="UP000294739"/>
    </source>
</evidence>
<dbReference type="PANTHER" id="PTHR44379">
    <property type="entry name" value="OXIDOREDUCTASE WITH IRON-SULFUR SUBUNIT"/>
    <property type="match status" value="1"/>
</dbReference>
<dbReference type="InterPro" id="IPR036010">
    <property type="entry name" value="2Fe-2S_ferredoxin-like_sf"/>
</dbReference>
<proteinExistence type="predicted"/>
<dbReference type="PROSITE" id="PS00197">
    <property type="entry name" value="2FE2S_FER_1"/>
    <property type="match status" value="1"/>
</dbReference>
<dbReference type="Pfam" id="PF01799">
    <property type="entry name" value="Fer2_2"/>
    <property type="match status" value="1"/>
</dbReference>
<keyword evidence="4" id="KW-0408">Iron</keyword>
<dbReference type="SUPFAM" id="SSF47741">
    <property type="entry name" value="CO dehydrogenase ISP C-domain like"/>
    <property type="match status" value="1"/>
</dbReference>
<evidence type="ECO:0000313" key="8">
    <source>
        <dbReference type="EMBL" id="TDE00274.1"/>
    </source>
</evidence>
<dbReference type="OrthoDB" id="159930at2"/>
<dbReference type="InParanoid" id="A0A4R5CPE2"/>
<comment type="caution">
    <text evidence="8">The sequence shown here is derived from an EMBL/GenBank/DDBJ whole genome shotgun (WGS) entry which is preliminary data.</text>
</comment>
<dbReference type="Gene3D" id="1.10.150.120">
    <property type="entry name" value="[2Fe-2S]-binding domain"/>
    <property type="match status" value="1"/>
</dbReference>
<evidence type="ECO:0000256" key="2">
    <source>
        <dbReference type="ARBA" id="ARBA00022723"/>
    </source>
</evidence>
<dbReference type="GO" id="GO:0051537">
    <property type="term" value="F:2 iron, 2 sulfur cluster binding"/>
    <property type="evidence" value="ECO:0007669"/>
    <property type="project" value="UniProtKB-KW"/>
</dbReference>
<dbReference type="Proteomes" id="UP000294739">
    <property type="component" value="Unassembled WGS sequence"/>
</dbReference>
<accession>A0A4R5CPE2</accession>
<dbReference type="PROSITE" id="PS51085">
    <property type="entry name" value="2FE2S_FER_2"/>
    <property type="match status" value="1"/>
</dbReference>
<dbReference type="EMBL" id="SMKZ01000052">
    <property type="protein sequence ID" value="TDE00274.1"/>
    <property type="molecule type" value="Genomic_DNA"/>
</dbReference>
<evidence type="ECO:0000256" key="3">
    <source>
        <dbReference type="ARBA" id="ARBA00023002"/>
    </source>
</evidence>
<name>A0A4R5CPE2_9ACTN</name>
<dbReference type="Gene3D" id="3.10.20.30">
    <property type="match status" value="1"/>
</dbReference>
<dbReference type="FunFam" id="3.10.20.30:FF:000020">
    <property type="entry name" value="Xanthine dehydrogenase iron-sulfur subunit"/>
    <property type="match status" value="1"/>
</dbReference>
<dbReference type="InterPro" id="IPR006058">
    <property type="entry name" value="2Fe2S_fd_BS"/>
</dbReference>
<dbReference type="InterPro" id="IPR002888">
    <property type="entry name" value="2Fe-2S-bd"/>
</dbReference>
<keyword evidence="9" id="KW-1185">Reference proteome</keyword>
<evidence type="ECO:0000256" key="5">
    <source>
        <dbReference type="ARBA" id="ARBA00023014"/>
    </source>
</evidence>
<evidence type="ECO:0000256" key="6">
    <source>
        <dbReference type="ARBA" id="ARBA00060707"/>
    </source>
</evidence>
<evidence type="ECO:0000256" key="1">
    <source>
        <dbReference type="ARBA" id="ARBA00022714"/>
    </source>
</evidence>
<keyword evidence="2" id="KW-0479">Metal-binding</keyword>
<dbReference type="InterPro" id="IPR012675">
    <property type="entry name" value="Beta-grasp_dom_sf"/>
</dbReference>
<dbReference type="RefSeq" id="WP_131900078.1">
    <property type="nucleotide sequence ID" value="NZ_SMKZ01000052.1"/>
</dbReference>
<evidence type="ECO:0000259" key="7">
    <source>
        <dbReference type="PROSITE" id="PS51085"/>
    </source>
</evidence>
<dbReference type="InterPro" id="IPR001041">
    <property type="entry name" value="2Fe-2S_ferredoxin-type"/>
</dbReference>
<dbReference type="Pfam" id="PF00111">
    <property type="entry name" value="Fer2"/>
    <property type="match status" value="1"/>
</dbReference>
<reference evidence="8 9" key="1">
    <citation type="submission" date="2019-03" db="EMBL/GenBank/DDBJ databases">
        <title>Draft genome sequences of novel Actinobacteria.</title>
        <authorList>
            <person name="Sahin N."/>
            <person name="Ay H."/>
            <person name="Saygin H."/>
        </authorList>
    </citation>
    <scope>NUCLEOTIDE SEQUENCE [LARGE SCALE GENOMIC DNA]</scope>
    <source>
        <strain evidence="8 9">5K138</strain>
    </source>
</reference>
<gene>
    <name evidence="8" type="ORF">E1269_26040</name>
</gene>
<dbReference type="GO" id="GO:0046872">
    <property type="term" value="F:metal ion binding"/>
    <property type="evidence" value="ECO:0007669"/>
    <property type="project" value="UniProtKB-KW"/>
</dbReference>
<keyword evidence="5" id="KW-0411">Iron-sulfur</keyword>
<dbReference type="GO" id="GO:0016491">
    <property type="term" value="F:oxidoreductase activity"/>
    <property type="evidence" value="ECO:0007669"/>
    <property type="project" value="UniProtKB-KW"/>
</dbReference>
<dbReference type="CDD" id="cd00207">
    <property type="entry name" value="fer2"/>
    <property type="match status" value="1"/>
</dbReference>
<evidence type="ECO:0000256" key="4">
    <source>
        <dbReference type="ARBA" id="ARBA00023004"/>
    </source>
</evidence>